<dbReference type="EMBL" id="LBWR01000002">
    <property type="protein sequence ID" value="KKR12260.1"/>
    <property type="molecule type" value="Genomic_DNA"/>
</dbReference>
<feature type="transmembrane region" description="Helical" evidence="6">
    <location>
        <begin position="86"/>
        <end position="103"/>
    </location>
</feature>
<feature type="transmembrane region" description="Helical" evidence="6">
    <location>
        <begin position="53"/>
        <end position="79"/>
    </location>
</feature>
<proteinExistence type="predicted"/>
<keyword evidence="3 6" id="KW-0812">Transmembrane</keyword>
<protein>
    <submittedName>
        <fullName evidence="7">Amino acid/amide ABC transporter membrane protein 2, HAAT family</fullName>
    </submittedName>
</protein>
<keyword evidence="5 6" id="KW-0472">Membrane</keyword>
<dbReference type="PATRIC" id="fig|1619013.3.peg.687"/>
<keyword evidence="2" id="KW-1003">Cell membrane</keyword>
<comment type="subcellular location">
    <subcellularLocation>
        <location evidence="1">Cell membrane</location>
        <topology evidence="1">Multi-pass membrane protein</topology>
    </subcellularLocation>
</comment>
<dbReference type="AlphaFoldDB" id="A0A0G0QPD6"/>
<sequence>MEYIIHLIILFGIYGILALSLDLIVGFTGLLSLSHAAFYGIGAYAVAVLSTTYGINFFVAALIGMSVAAVVALMIGFVLRKFKDDYYALASFGFNVIAVSIFLNWESITKGPLGIPGIKRPELFGFVFSTNTLYMILTLALFALTALFVWHITKSSFGRVLRAIREDEKALEVFGYRITRYKLAIYVISGALAALAGALYASYITYVDPSTFTANESIVILSMIILGGLASLRGAIIGAAILIALPEALRFVGLPMDVAAQLRQVIYGLILALLMLYRPKGMYGEYEMK</sequence>
<accession>A0A0G0QPD6</accession>
<organism evidence="7 8">
    <name type="scientific">Candidatus Wolfebacteria bacterium GW2011_GWC2_39_22</name>
    <dbReference type="NCBI Taxonomy" id="1619013"/>
    <lineage>
        <taxon>Bacteria</taxon>
        <taxon>Candidatus Wolfeibacteriota</taxon>
    </lineage>
</organism>
<feature type="transmembrane region" description="Helical" evidence="6">
    <location>
        <begin position="183"/>
        <end position="206"/>
    </location>
</feature>
<gene>
    <name evidence="7" type="ORF">UT41_C0002G0034</name>
</gene>
<feature type="transmembrane region" description="Helical" evidence="6">
    <location>
        <begin position="123"/>
        <end position="150"/>
    </location>
</feature>
<dbReference type="Pfam" id="PF02653">
    <property type="entry name" value="BPD_transp_2"/>
    <property type="match status" value="1"/>
</dbReference>
<reference evidence="7 8" key="1">
    <citation type="journal article" date="2015" name="Nature">
        <title>rRNA introns, odd ribosomes, and small enigmatic genomes across a large radiation of phyla.</title>
        <authorList>
            <person name="Brown C.T."/>
            <person name="Hug L.A."/>
            <person name="Thomas B.C."/>
            <person name="Sharon I."/>
            <person name="Castelle C.J."/>
            <person name="Singh A."/>
            <person name="Wilkins M.J."/>
            <person name="Williams K.H."/>
            <person name="Banfield J.F."/>
        </authorList>
    </citation>
    <scope>NUCLEOTIDE SEQUENCE [LARGE SCALE GENOMIC DNA]</scope>
</reference>
<dbReference type="InterPro" id="IPR001851">
    <property type="entry name" value="ABC_transp_permease"/>
</dbReference>
<evidence type="ECO:0000256" key="3">
    <source>
        <dbReference type="ARBA" id="ARBA00022692"/>
    </source>
</evidence>
<keyword evidence="4 6" id="KW-1133">Transmembrane helix</keyword>
<dbReference type="STRING" id="1619013.UT41_C0002G0034"/>
<dbReference type="PANTHER" id="PTHR30482">
    <property type="entry name" value="HIGH-AFFINITY BRANCHED-CHAIN AMINO ACID TRANSPORT SYSTEM PERMEASE"/>
    <property type="match status" value="1"/>
</dbReference>
<evidence type="ECO:0000256" key="2">
    <source>
        <dbReference type="ARBA" id="ARBA00022475"/>
    </source>
</evidence>
<dbReference type="Proteomes" id="UP000034665">
    <property type="component" value="Unassembled WGS sequence"/>
</dbReference>
<dbReference type="CDD" id="cd06581">
    <property type="entry name" value="TM_PBP1_LivM_like"/>
    <property type="match status" value="1"/>
</dbReference>
<evidence type="ECO:0000313" key="8">
    <source>
        <dbReference type="Proteomes" id="UP000034665"/>
    </source>
</evidence>
<evidence type="ECO:0000256" key="5">
    <source>
        <dbReference type="ARBA" id="ARBA00023136"/>
    </source>
</evidence>
<evidence type="ECO:0000256" key="6">
    <source>
        <dbReference type="SAM" id="Phobius"/>
    </source>
</evidence>
<dbReference type="GO" id="GO:0015658">
    <property type="term" value="F:branched-chain amino acid transmembrane transporter activity"/>
    <property type="evidence" value="ECO:0007669"/>
    <property type="project" value="InterPro"/>
</dbReference>
<feature type="transmembrane region" description="Helical" evidence="6">
    <location>
        <begin position="218"/>
        <end position="246"/>
    </location>
</feature>
<name>A0A0G0QPD6_9BACT</name>
<evidence type="ECO:0000256" key="4">
    <source>
        <dbReference type="ARBA" id="ARBA00022989"/>
    </source>
</evidence>
<feature type="transmembrane region" description="Helical" evidence="6">
    <location>
        <begin position="7"/>
        <end position="33"/>
    </location>
</feature>
<evidence type="ECO:0000256" key="1">
    <source>
        <dbReference type="ARBA" id="ARBA00004651"/>
    </source>
</evidence>
<comment type="caution">
    <text evidence="7">The sequence shown here is derived from an EMBL/GenBank/DDBJ whole genome shotgun (WGS) entry which is preliminary data.</text>
</comment>
<dbReference type="PANTHER" id="PTHR30482:SF10">
    <property type="entry name" value="HIGH-AFFINITY BRANCHED-CHAIN AMINO ACID TRANSPORT PROTEIN BRAE"/>
    <property type="match status" value="1"/>
</dbReference>
<evidence type="ECO:0000313" key="7">
    <source>
        <dbReference type="EMBL" id="KKR12260.1"/>
    </source>
</evidence>
<dbReference type="GO" id="GO:0005886">
    <property type="term" value="C:plasma membrane"/>
    <property type="evidence" value="ECO:0007669"/>
    <property type="project" value="UniProtKB-SubCell"/>
</dbReference>
<dbReference type="InterPro" id="IPR043428">
    <property type="entry name" value="LivM-like"/>
</dbReference>